<sequence>MYYLGERVYKWELGLDLRRVPHDVLYYILSIQSIQLEQGIATAWRGSAAIDHLATFVHALGPYPPPIEFDPFVDVEELDRGQGDAPTQQHDKRMRRDSDFEALNTAIVVEKPEHGQGASLSFIFDHTRQPTQGMMETHLLPSPILQVSIFDYNEVSSVRSRAPLVSSVTNVYECMQRVNMAPPAARGRDRCQPVIIEETKESSSVNTQILRLKKPVFQDCQQSGQAGGHSKSSPKLCQYGT</sequence>
<dbReference type="AlphaFoldDB" id="A0A067JY88"/>
<gene>
    <name evidence="2" type="ORF">JCGZ_19982</name>
</gene>
<organism evidence="2 3">
    <name type="scientific">Jatropha curcas</name>
    <name type="common">Barbados nut</name>
    <dbReference type="NCBI Taxonomy" id="180498"/>
    <lineage>
        <taxon>Eukaryota</taxon>
        <taxon>Viridiplantae</taxon>
        <taxon>Streptophyta</taxon>
        <taxon>Embryophyta</taxon>
        <taxon>Tracheophyta</taxon>
        <taxon>Spermatophyta</taxon>
        <taxon>Magnoliopsida</taxon>
        <taxon>eudicotyledons</taxon>
        <taxon>Gunneridae</taxon>
        <taxon>Pentapetalae</taxon>
        <taxon>rosids</taxon>
        <taxon>fabids</taxon>
        <taxon>Malpighiales</taxon>
        <taxon>Euphorbiaceae</taxon>
        <taxon>Crotonoideae</taxon>
        <taxon>Jatropheae</taxon>
        <taxon>Jatropha</taxon>
    </lineage>
</organism>
<evidence type="ECO:0000313" key="2">
    <source>
        <dbReference type="EMBL" id="KDP27723.1"/>
    </source>
</evidence>
<proteinExistence type="predicted"/>
<accession>A0A067JY88</accession>
<evidence type="ECO:0000313" key="3">
    <source>
        <dbReference type="Proteomes" id="UP000027138"/>
    </source>
</evidence>
<keyword evidence="3" id="KW-1185">Reference proteome</keyword>
<protein>
    <submittedName>
        <fullName evidence="2">Uncharacterized protein</fullName>
    </submittedName>
</protein>
<reference evidence="2 3" key="1">
    <citation type="journal article" date="2014" name="PLoS ONE">
        <title>Global Analysis of Gene Expression Profiles in Physic Nut (Jatropha curcas L.) Seedlings Exposed to Salt Stress.</title>
        <authorList>
            <person name="Zhang L."/>
            <person name="Zhang C."/>
            <person name="Wu P."/>
            <person name="Chen Y."/>
            <person name="Li M."/>
            <person name="Jiang H."/>
            <person name="Wu G."/>
        </authorList>
    </citation>
    <scope>NUCLEOTIDE SEQUENCE [LARGE SCALE GENOMIC DNA]</scope>
    <source>
        <strain evidence="3">cv. GZQX0401</strain>
        <tissue evidence="2">Young leaves</tissue>
    </source>
</reference>
<name>A0A067JY88_JATCU</name>
<feature type="region of interest" description="Disordered" evidence="1">
    <location>
        <begin position="221"/>
        <end position="241"/>
    </location>
</feature>
<dbReference type="EMBL" id="KK914804">
    <property type="protein sequence ID" value="KDP27723.1"/>
    <property type="molecule type" value="Genomic_DNA"/>
</dbReference>
<dbReference type="Proteomes" id="UP000027138">
    <property type="component" value="Unassembled WGS sequence"/>
</dbReference>
<evidence type="ECO:0000256" key="1">
    <source>
        <dbReference type="SAM" id="MobiDB-lite"/>
    </source>
</evidence>